<dbReference type="EMBL" id="EU965636">
    <property type="protein sequence ID" value="ACG37754.1"/>
    <property type="molecule type" value="mRNA"/>
</dbReference>
<proteinExistence type="evidence at transcript level"/>
<accession>B6TKX1</accession>
<dbReference type="HOGENOM" id="CLU_2816135_0_0_1"/>
<protein>
    <submittedName>
        <fullName evidence="1">Uncharacterized protein</fullName>
    </submittedName>
</protein>
<reference evidence="1" key="1">
    <citation type="journal article" date="2009" name="Plant Mol. Biol.">
        <title>Insights into corn genes derived from large-scale cDNA sequencing.</title>
        <authorList>
            <person name="Alexandrov N.N."/>
            <person name="Brover V.V."/>
            <person name="Freidin S."/>
            <person name="Troukhan M.E."/>
            <person name="Tatarinova T.V."/>
            <person name="Zhang H."/>
            <person name="Swaller T.J."/>
            <person name="Lu Y.P."/>
            <person name="Bouck J."/>
            <person name="Flavell R.B."/>
            <person name="Feldmann K.A."/>
        </authorList>
    </citation>
    <scope>NUCLEOTIDE SEQUENCE</scope>
</reference>
<evidence type="ECO:0000313" key="1">
    <source>
        <dbReference type="EMBL" id="ACG37754.1"/>
    </source>
</evidence>
<organism evidence="1">
    <name type="scientific">Zea mays</name>
    <name type="common">Maize</name>
    <dbReference type="NCBI Taxonomy" id="4577"/>
    <lineage>
        <taxon>Eukaryota</taxon>
        <taxon>Viridiplantae</taxon>
        <taxon>Streptophyta</taxon>
        <taxon>Embryophyta</taxon>
        <taxon>Tracheophyta</taxon>
        <taxon>Spermatophyta</taxon>
        <taxon>Magnoliopsida</taxon>
        <taxon>Liliopsida</taxon>
        <taxon>Poales</taxon>
        <taxon>Poaceae</taxon>
        <taxon>PACMAD clade</taxon>
        <taxon>Panicoideae</taxon>
        <taxon>Andropogonodae</taxon>
        <taxon>Andropogoneae</taxon>
        <taxon>Tripsacinae</taxon>
        <taxon>Zea</taxon>
    </lineage>
</organism>
<name>B6TKX1_MAIZE</name>
<dbReference type="AlphaFoldDB" id="B6TKX1"/>
<sequence>MLATKDYRNNMPDKSLKIYELCQQDDIFKNFIYLINTFKSTFRNHSLLGTINIKNHVYKYDFHEKFV</sequence>